<dbReference type="InterPro" id="IPR052357">
    <property type="entry name" value="Orn_Lys_Arg_decarboxylase-I"/>
</dbReference>
<keyword evidence="4" id="KW-0663">Pyridoxal phosphate</keyword>
<dbReference type="SUPFAM" id="SSF55904">
    <property type="entry name" value="Ornithine decarboxylase C-terminal domain"/>
    <property type="match status" value="1"/>
</dbReference>
<dbReference type="GO" id="GO:0008483">
    <property type="term" value="F:transaminase activity"/>
    <property type="evidence" value="ECO:0007669"/>
    <property type="project" value="UniProtKB-KW"/>
</dbReference>
<dbReference type="Pfam" id="PF01276">
    <property type="entry name" value="OKR_DC_1"/>
    <property type="match status" value="1"/>
</dbReference>
<protein>
    <submittedName>
        <fullName evidence="8">Aminotransferase class I/II-fold pyridoxal phosphate-dependent enzyme</fullName>
    </submittedName>
</protein>
<feature type="domain" description="Orn/Lys/Arg decarboxylases family 1 pyridoxal-P attachment site" evidence="6">
    <location>
        <begin position="1"/>
        <end position="275"/>
    </location>
</feature>
<feature type="domain" description="Orn/Lys/Arg decarboxylase C-terminal" evidence="7">
    <location>
        <begin position="399"/>
        <end position="462"/>
    </location>
</feature>
<keyword evidence="3" id="KW-0210">Decarboxylase</keyword>
<keyword evidence="9" id="KW-1185">Reference proteome</keyword>
<organism evidence="8 9">
    <name type="scientific">Brevibacillus fluminis</name>
    <dbReference type="NCBI Taxonomy" id="511487"/>
    <lineage>
        <taxon>Bacteria</taxon>
        <taxon>Bacillati</taxon>
        <taxon>Bacillota</taxon>
        <taxon>Bacilli</taxon>
        <taxon>Bacillales</taxon>
        <taxon>Paenibacillaceae</taxon>
        <taxon>Brevibacillus</taxon>
    </lineage>
</organism>
<dbReference type="EMBL" id="RHHQ01000019">
    <property type="protein sequence ID" value="RNB82837.1"/>
    <property type="molecule type" value="Genomic_DNA"/>
</dbReference>
<evidence type="ECO:0000256" key="4">
    <source>
        <dbReference type="ARBA" id="ARBA00022898"/>
    </source>
</evidence>
<keyword evidence="8" id="KW-0032">Aminotransferase</keyword>
<comment type="cofactor">
    <cofactor evidence="1">
        <name>pyridoxal 5'-phosphate</name>
        <dbReference type="ChEBI" id="CHEBI:597326"/>
    </cofactor>
</comment>
<reference evidence="8 9" key="1">
    <citation type="submission" date="2018-10" db="EMBL/GenBank/DDBJ databases">
        <title>Phylogenomics of Brevibacillus.</title>
        <authorList>
            <person name="Dunlap C."/>
        </authorList>
    </citation>
    <scope>NUCLEOTIDE SEQUENCE [LARGE SCALE GENOMIC DNA]</scope>
    <source>
        <strain evidence="8 9">JCM 15716</strain>
    </source>
</reference>
<proteinExistence type="inferred from homology"/>
<dbReference type="GO" id="GO:0016831">
    <property type="term" value="F:carboxy-lyase activity"/>
    <property type="evidence" value="ECO:0007669"/>
    <property type="project" value="UniProtKB-KW"/>
</dbReference>
<gene>
    <name evidence="8" type="ORF">EDM56_22780</name>
</gene>
<evidence type="ECO:0000256" key="5">
    <source>
        <dbReference type="ARBA" id="ARBA00023239"/>
    </source>
</evidence>
<sequence length="474" mass="52265">MYDALVAHQKSRPHSFHVPGHKFGASFDEVGRHRFADLLALDVTEITGMDDLHQPEGVIAEAQTLAAEAFGADETRFLVGGSTAGNIALIMAVCKPGDKIVVQRNCHKSVYHGLMLARANPIFIVPAVDPDTGVAAGLRREDVERALQAHPDAKAVFLTNPTYYGMGIDLVKMAATVHRHDIPLLVDEAHGAHYGFHPALPPSAMQCGADAAVQSTHKMATSMTMSSMVHIKGTRINRQRLNRALAMIQSSSPSYVLMASLDLARRHTMLEMGKEIDRVLPRLTWLQERLQVVPWLFVPAMTDHYVYATRDPLKLLLSLRTSDLNGYQLQTQFENRGVFPEFAQLTHVLLAASTGTRDEDVEQVLKSVEAMSARPLRVEHEWTRPGVLASSFLREQVIAMHEAVDRPRELIALEDAQGHICAEMVIPYPPGIPLLVPGERIDEQVLQLISKLRDGGARFHGVNDPSLASIEIIA</sequence>
<dbReference type="Proteomes" id="UP000271031">
    <property type="component" value="Unassembled WGS sequence"/>
</dbReference>
<comment type="caution">
    <text evidence="8">The sequence shown here is derived from an EMBL/GenBank/DDBJ whole genome shotgun (WGS) entry which is preliminary data.</text>
</comment>
<keyword evidence="8" id="KW-0808">Transferase</keyword>
<evidence type="ECO:0000259" key="6">
    <source>
        <dbReference type="Pfam" id="PF01276"/>
    </source>
</evidence>
<evidence type="ECO:0000313" key="9">
    <source>
        <dbReference type="Proteomes" id="UP000271031"/>
    </source>
</evidence>
<evidence type="ECO:0000313" key="8">
    <source>
        <dbReference type="EMBL" id="RNB82837.1"/>
    </source>
</evidence>
<dbReference type="PANTHER" id="PTHR43277:SF3">
    <property type="entry name" value="DECARBOXYLASE, PUTATIVE-RELATED"/>
    <property type="match status" value="1"/>
</dbReference>
<keyword evidence="5" id="KW-0456">Lyase</keyword>
<evidence type="ECO:0000259" key="7">
    <source>
        <dbReference type="Pfam" id="PF03711"/>
    </source>
</evidence>
<dbReference type="InterPro" id="IPR015424">
    <property type="entry name" value="PyrdxlP-dep_Trfase"/>
</dbReference>
<accession>A0A3M8D5Y7</accession>
<evidence type="ECO:0000256" key="3">
    <source>
        <dbReference type="ARBA" id="ARBA00022793"/>
    </source>
</evidence>
<dbReference type="InterPro" id="IPR008286">
    <property type="entry name" value="Prn/Lys/Arg_de-COase_C"/>
</dbReference>
<dbReference type="OrthoDB" id="9815233at2"/>
<dbReference type="Pfam" id="PF03711">
    <property type="entry name" value="OKR_DC_1_C"/>
    <property type="match status" value="1"/>
</dbReference>
<name>A0A3M8D5Y7_9BACL</name>
<dbReference type="PANTHER" id="PTHR43277">
    <property type="entry name" value="ARGININE DECARBOXYLASE"/>
    <property type="match status" value="1"/>
</dbReference>
<dbReference type="AlphaFoldDB" id="A0A3M8D5Y7"/>
<dbReference type="InterPro" id="IPR000310">
    <property type="entry name" value="Orn/Lys/Arg_deCO2ase_major_dom"/>
</dbReference>
<dbReference type="Gene3D" id="3.90.100.10">
    <property type="entry name" value="Orn/Lys/Arg decarboxylase, C-terminal domain"/>
    <property type="match status" value="1"/>
</dbReference>
<dbReference type="CDD" id="cd00615">
    <property type="entry name" value="Orn_deC_like"/>
    <property type="match status" value="1"/>
</dbReference>
<dbReference type="InterPro" id="IPR036633">
    <property type="entry name" value="Prn/Lys/Arg_de-COase_C_sf"/>
</dbReference>
<dbReference type="InterPro" id="IPR015421">
    <property type="entry name" value="PyrdxlP-dep_Trfase_major"/>
</dbReference>
<dbReference type="Gene3D" id="3.40.640.10">
    <property type="entry name" value="Type I PLP-dependent aspartate aminotransferase-like (Major domain)"/>
    <property type="match status" value="1"/>
</dbReference>
<evidence type="ECO:0000256" key="2">
    <source>
        <dbReference type="ARBA" id="ARBA00010671"/>
    </source>
</evidence>
<dbReference type="SUPFAM" id="SSF53383">
    <property type="entry name" value="PLP-dependent transferases"/>
    <property type="match status" value="1"/>
</dbReference>
<comment type="similarity">
    <text evidence="2">Belongs to the Orn/Lys/Arg decarboxylase class-I family.</text>
</comment>
<evidence type="ECO:0000256" key="1">
    <source>
        <dbReference type="ARBA" id="ARBA00001933"/>
    </source>
</evidence>